<dbReference type="GO" id="GO:0016121">
    <property type="term" value="P:carotene catabolic process"/>
    <property type="evidence" value="ECO:0007669"/>
    <property type="project" value="TreeGrafter"/>
</dbReference>
<organism evidence="6 7">
    <name type="scientific">Pseudopithomyces chartarum</name>
    <dbReference type="NCBI Taxonomy" id="1892770"/>
    <lineage>
        <taxon>Eukaryota</taxon>
        <taxon>Fungi</taxon>
        <taxon>Dikarya</taxon>
        <taxon>Ascomycota</taxon>
        <taxon>Pezizomycotina</taxon>
        <taxon>Dothideomycetes</taxon>
        <taxon>Pleosporomycetidae</taxon>
        <taxon>Pleosporales</taxon>
        <taxon>Massarineae</taxon>
        <taxon>Didymosphaeriaceae</taxon>
        <taxon>Pseudopithomyces</taxon>
    </lineage>
</organism>
<evidence type="ECO:0000256" key="2">
    <source>
        <dbReference type="ARBA" id="ARBA00022723"/>
    </source>
</evidence>
<dbReference type="AlphaFoldDB" id="A0AAN6RG62"/>
<evidence type="ECO:0000256" key="3">
    <source>
        <dbReference type="ARBA" id="ARBA00023002"/>
    </source>
</evidence>
<keyword evidence="4 5" id="KW-0408">Iron</keyword>
<keyword evidence="3" id="KW-0560">Oxidoreductase</keyword>
<feature type="binding site" evidence="5">
    <location>
        <position position="326"/>
    </location>
    <ligand>
        <name>Fe cation</name>
        <dbReference type="ChEBI" id="CHEBI:24875"/>
        <note>catalytic</note>
    </ligand>
</feature>
<feature type="binding site" evidence="5">
    <location>
        <position position="208"/>
    </location>
    <ligand>
        <name>Fe cation</name>
        <dbReference type="ChEBI" id="CHEBI:24875"/>
        <note>catalytic</note>
    </ligand>
</feature>
<dbReference type="Proteomes" id="UP001280581">
    <property type="component" value="Unassembled WGS sequence"/>
</dbReference>
<evidence type="ECO:0000313" key="6">
    <source>
        <dbReference type="EMBL" id="KAK3208908.1"/>
    </source>
</evidence>
<dbReference type="InterPro" id="IPR004294">
    <property type="entry name" value="Carotenoid_Oase"/>
</dbReference>
<feature type="binding site" evidence="5">
    <location>
        <position position="257"/>
    </location>
    <ligand>
        <name>Fe cation</name>
        <dbReference type="ChEBI" id="CHEBI:24875"/>
        <note>catalytic</note>
    </ligand>
</feature>
<dbReference type="Pfam" id="PF03055">
    <property type="entry name" value="RPE65"/>
    <property type="match status" value="1"/>
</dbReference>
<evidence type="ECO:0008006" key="8">
    <source>
        <dbReference type="Google" id="ProtNLM"/>
    </source>
</evidence>
<dbReference type="PANTHER" id="PTHR10543:SF24">
    <property type="entry name" value="CAROTENOID ISOMEROOXYGENASE"/>
    <property type="match status" value="1"/>
</dbReference>
<gene>
    <name evidence="6" type="ORF">GRF29_69g100721</name>
</gene>
<comment type="caution">
    <text evidence="6">The sequence shown here is derived from an EMBL/GenBank/DDBJ whole genome shotgun (WGS) entry which is preliminary data.</text>
</comment>
<keyword evidence="2 5" id="KW-0479">Metal-binding</keyword>
<dbReference type="PANTHER" id="PTHR10543">
    <property type="entry name" value="BETA-CAROTENE DIOXYGENASE"/>
    <property type="match status" value="1"/>
</dbReference>
<name>A0AAN6RG62_9PLEO</name>
<accession>A0AAN6RG62</accession>
<evidence type="ECO:0000256" key="4">
    <source>
        <dbReference type="ARBA" id="ARBA00023004"/>
    </source>
</evidence>
<dbReference type="GO" id="GO:0046872">
    <property type="term" value="F:metal ion binding"/>
    <property type="evidence" value="ECO:0007669"/>
    <property type="project" value="UniProtKB-KW"/>
</dbReference>
<evidence type="ECO:0000256" key="1">
    <source>
        <dbReference type="ARBA" id="ARBA00006787"/>
    </source>
</evidence>
<evidence type="ECO:0000313" key="7">
    <source>
        <dbReference type="Proteomes" id="UP001280581"/>
    </source>
</evidence>
<evidence type="ECO:0000256" key="5">
    <source>
        <dbReference type="PIRSR" id="PIRSR604294-1"/>
    </source>
</evidence>
<sequence length="527" mass="58978">MAVWPNKAGFDTDYQEYEPVELVVKGQIPSYAAGVLYRTGPLGYKAKTDRNGVWAANHWFDGFSCVHRFEISFNDGTQAPKVTYNSRRTVDEMLNRVRKTGKLDGFTFAKKRDPCESFFQKVMSIFRPAPSAQNVGVTLSINMPGGGYTPQNKGTPGVNGHSTGIETLHIKTDADLLNEVDPETLEPRGVHRFTKLHPKLTGQLAAAHAETDPITGDIFNYNLELGPKPLYRVFQTSASTGQTEILATFQAAPAYIHSFFLTENYIVLCVWNSQLKWGGASILYYQNILDSIAPFDPSAKAKWYVIDRKGKGLVATYESDPFFSFHTINSWEEPSSKDTTKTDIICEISLYDNLDILHSFYYDNLVGTPKISKSGEVEKPASCLPHHAQFRLANIESQDSQIRPAELVSKADSMISMDLPTIHPAYSCRKHRYVYGPADRLKSSFVDAIVKFDNITQEAIFWEEEGHTPGEAIFVADPAGAAEAAPSDDRNKTTRQLTITPSKLLDHRLPETSSIDRRHGTGQRRWY</sequence>
<keyword evidence="7" id="KW-1185">Reference proteome</keyword>
<proteinExistence type="inferred from homology"/>
<protein>
    <recommendedName>
        <fullName evidence="8">Dioxygenase</fullName>
    </recommendedName>
</protein>
<comment type="cofactor">
    <cofactor evidence="5">
        <name>Fe(2+)</name>
        <dbReference type="ChEBI" id="CHEBI:29033"/>
    </cofactor>
    <text evidence="5">Binds 1 Fe(2+) ion per subunit.</text>
</comment>
<reference evidence="6 7" key="1">
    <citation type="submission" date="2021-02" db="EMBL/GenBank/DDBJ databases">
        <title>Genome assembly of Pseudopithomyces chartarum.</title>
        <authorList>
            <person name="Jauregui R."/>
            <person name="Singh J."/>
            <person name="Voisey C."/>
        </authorList>
    </citation>
    <scope>NUCLEOTIDE SEQUENCE [LARGE SCALE GENOMIC DNA]</scope>
    <source>
        <strain evidence="6 7">AGR01</strain>
    </source>
</reference>
<comment type="similarity">
    <text evidence="1">Belongs to the carotenoid oxygenase family.</text>
</comment>
<dbReference type="GO" id="GO:0010436">
    <property type="term" value="F:carotenoid dioxygenase activity"/>
    <property type="evidence" value="ECO:0007669"/>
    <property type="project" value="TreeGrafter"/>
</dbReference>
<dbReference type="EMBL" id="WVTA01000006">
    <property type="protein sequence ID" value="KAK3208908.1"/>
    <property type="molecule type" value="Genomic_DNA"/>
</dbReference>